<keyword evidence="1" id="KW-0472">Membrane</keyword>
<reference evidence="2" key="2">
    <citation type="submission" date="2023-06" db="EMBL/GenBank/DDBJ databases">
        <authorList>
            <person name="Lucena T."/>
            <person name="Sun Q."/>
        </authorList>
    </citation>
    <scope>NUCLEOTIDE SEQUENCE</scope>
    <source>
        <strain evidence="2">CECT 8869</strain>
    </source>
</reference>
<keyword evidence="3" id="KW-1185">Reference proteome</keyword>
<protein>
    <recommendedName>
        <fullName evidence="4">DUF2846 domain-containing protein</fullName>
    </recommendedName>
</protein>
<evidence type="ECO:0008006" key="4">
    <source>
        <dbReference type="Google" id="ProtNLM"/>
    </source>
</evidence>
<name>A0ABT8RNZ6_9FLAO</name>
<gene>
    <name evidence="2" type="ORF">Q2T41_05910</name>
</gene>
<organism evidence="2 3">
    <name type="scientific">Maribacter confluentis</name>
    <dbReference type="NCBI Taxonomy" id="1656093"/>
    <lineage>
        <taxon>Bacteria</taxon>
        <taxon>Pseudomonadati</taxon>
        <taxon>Bacteroidota</taxon>
        <taxon>Flavobacteriia</taxon>
        <taxon>Flavobacteriales</taxon>
        <taxon>Flavobacteriaceae</taxon>
        <taxon>Maribacter</taxon>
    </lineage>
</organism>
<dbReference type="Proteomes" id="UP001168579">
    <property type="component" value="Unassembled WGS sequence"/>
</dbReference>
<keyword evidence="1" id="KW-0812">Transmembrane</keyword>
<evidence type="ECO:0000313" key="2">
    <source>
        <dbReference type="EMBL" id="MDO1512187.1"/>
    </source>
</evidence>
<keyword evidence="1" id="KW-1133">Transmembrane helix</keyword>
<feature type="transmembrane region" description="Helical" evidence="1">
    <location>
        <begin position="48"/>
        <end position="68"/>
    </location>
</feature>
<accession>A0ABT8RNZ6</accession>
<dbReference type="EMBL" id="JAUKUC010000001">
    <property type="protein sequence ID" value="MDO1512187.1"/>
    <property type="molecule type" value="Genomic_DNA"/>
</dbReference>
<proteinExistence type="predicted"/>
<comment type="caution">
    <text evidence="2">The sequence shown here is derived from an EMBL/GenBank/DDBJ whole genome shotgun (WGS) entry which is preliminary data.</text>
</comment>
<sequence length="189" mass="21680">MRADFPKWKSLQLTIFVIGGHFPLEKSANNHTRTVTQNMKKLKFKSGIIKFCGLMLIALGVSCKTYTIPVDSFREQMKNTNSENKNDVEINNPLTFGKIKYSANDIDRLVVFDKTGQEMYLSNSPSIEMRVTHKNGKKYILYFDTVILENNILKGGRSRFAQGLKWEIPMDSIVKIEVQDGGKKFNYQN</sequence>
<reference evidence="2" key="1">
    <citation type="journal article" date="2014" name="Int. J. Syst. Evol. Microbiol.">
        <title>Complete genome of a new Firmicutes species belonging to the dominant human colonic microbiota ('Ruminococcus bicirculans') reveals two chromosomes and a selective capacity to utilize plant glucans.</title>
        <authorList>
            <consortium name="NISC Comparative Sequencing Program"/>
            <person name="Wegmann U."/>
            <person name="Louis P."/>
            <person name="Goesmann A."/>
            <person name="Henrissat B."/>
            <person name="Duncan S.H."/>
            <person name="Flint H.J."/>
        </authorList>
    </citation>
    <scope>NUCLEOTIDE SEQUENCE</scope>
    <source>
        <strain evidence="2">CECT 8869</strain>
    </source>
</reference>
<dbReference type="RefSeq" id="WP_304435309.1">
    <property type="nucleotide sequence ID" value="NZ_JAUKUC010000001.1"/>
</dbReference>
<evidence type="ECO:0000256" key="1">
    <source>
        <dbReference type="SAM" id="Phobius"/>
    </source>
</evidence>
<evidence type="ECO:0000313" key="3">
    <source>
        <dbReference type="Proteomes" id="UP001168579"/>
    </source>
</evidence>